<dbReference type="Pfam" id="PF20241">
    <property type="entry name" value="DUF6598"/>
    <property type="match status" value="1"/>
</dbReference>
<reference evidence="3" key="1">
    <citation type="journal article" date="2009" name="Rice">
        <title>De Novo Next Generation Sequencing of Plant Genomes.</title>
        <authorList>
            <person name="Rounsley S."/>
            <person name="Marri P.R."/>
            <person name="Yu Y."/>
            <person name="He R."/>
            <person name="Sisneros N."/>
            <person name="Goicoechea J.L."/>
            <person name="Lee S.J."/>
            <person name="Angelova A."/>
            <person name="Kudrna D."/>
            <person name="Luo M."/>
            <person name="Affourtit J."/>
            <person name="Desany B."/>
            <person name="Knight J."/>
            <person name="Niazi F."/>
            <person name="Egholm M."/>
            <person name="Wing R.A."/>
        </authorList>
    </citation>
    <scope>NUCLEOTIDE SEQUENCE [LARGE SCALE GENOMIC DNA]</scope>
    <source>
        <strain evidence="3">cv. IRGC 105608</strain>
    </source>
</reference>
<dbReference type="Gramene" id="OBART03G31120.1">
    <property type="protein sequence ID" value="OBART03G31120.1"/>
    <property type="gene ID" value="OBART03G31120"/>
</dbReference>
<dbReference type="PaxDb" id="65489-OBART03G31120.1"/>
<sequence>MAASAVESSSQSHETRGQGDAEEKHPQPAAATAAGGAGGGVEIRAAKRFKLSARFADSEGTEDEDEDEDEYKSWIVSIHNDQCRQYDPKQRRFNSYRTFVGHAATPELLKHLDEDATIGPERRPLDALTEQELVESPYVLHVKILESDIGFPINLFGTVLIREHLKCVYIFRRDRDDCQLIKSSGEILNLIAPYVGPTDESIDFEINLKIRGNMGESNDRIFSKGFTEAPETSNSGQTKRVLLSSWLSTLELAYTTAHFTVQVAIGINILKGSSNFLGIIKACGTKNEGDAVLYDSEVSGTRIALGDDGSIALSRNVVVLHVDEMLLLKFFVYDDDMISKSAPIILTLGHNDESFNIEQGSYKLRVKLDWTKINLLGNIN</sequence>
<dbReference type="PANTHER" id="PTHR33065:SF163">
    <property type="entry name" value="OS05G0112700 PROTEIN"/>
    <property type="match status" value="1"/>
</dbReference>
<feature type="region of interest" description="Disordered" evidence="1">
    <location>
        <begin position="1"/>
        <end position="39"/>
    </location>
</feature>
<dbReference type="InterPro" id="IPR046533">
    <property type="entry name" value="DUF6598"/>
</dbReference>
<feature type="compositionally biased region" description="Basic and acidic residues" evidence="1">
    <location>
        <begin position="13"/>
        <end position="26"/>
    </location>
</feature>
<evidence type="ECO:0000313" key="4">
    <source>
        <dbReference type="Proteomes" id="UP000026960"/>
    </source>
</evidence>
<name>A0A0D3FMZ2_9ORYZ</name>
<proteinExistence type="predicted"/>
<feature type="compositionally biased region" description="Polar residues" evidence="1">
    <location>
        <begin position="1"/>
        <end position="12"/>
    </location>
</feature>
<organism evidence="3">
    <name type="scientific">Oryza barthii</name>
    <dbReference type="NCBI Taxonomy" id="65489"/>
    <lineage>
        <taxon>Eukaryota</taxon>
        <taxon>Viridiplantae</taxon>
        <taxon>Streptophyta</taxon>
        <taxon>Embryophyta</taxon>
        <taxon>Tracheophyta</taxon>
        <taxon>Spermatophyta</taxon>
        <taxon>Magnoliopsida</taxon>
        <taxon>Liliopsida</taxon>
        <taxon>Poales</taxon>
        <taxon>Poaceae</taxon>
        <taxon>BOP clade</taxon>
        <taxon>Oryzoideae</taxon>
        <taxon>Oryzeae</taxon>
        <taxon>Oryzinae</taxon>
        <taxon>Oryza</taxon>
    </lineage>
</organism>
<dbReference type="eggNOG" id="ENOG502RRQS">
    <property type="taxonomic scope" value="Eukaryota"/>
</dbReference>
<evidence type="ECO:0000313" key="3">
    <source>
        <dbReference type="EnsemblPlants" id="OBART03G31120.1"/>
    </source>
</evidence>
<reference evidence="3" key="2">
    <citation type="submission" date="2015-03" db="UniProtKB">
        <authorList>
            <consortium name="EnsemblPlants"/>
        </authorList>
    </citation>
    <scope>IDENTIFICATION</scope>
</reference>
<dbReference type="PANTHER" id="PTHR33065">
    <property type="entry name" value="OS07G0486400 PROTEIN"/>
    <property type="match status" value="1"/>
</dbReference>
<accession>A0A0D3FMZ2</accession>
<protein>
    <recommendedName>
        <fullName evidence="2">DUF6598 domain-containing protein</fullName>
    </recommendedName>
</protein>
<feature type="domain" description="DUF6598" evidence="2">
    <location>
        <begin position="139"/>
        <end position="367"/>
    </location>
</feature>
<dbReference type="EnsemblPlants" id="OBART03G31120.1">
    <property type="protein sequence ID" value="OBART03G31120.1"/>
    <property type="gene ID" value="OBART03G31120"/>
</dbReference>
<evidence type="ECO:0000259" key="2">
    <source>
        <dbReference type="Pfam" id="PF20241"/>
    </source>
</evidence>
<evidence type="ECO:0000256" key="1">
    <source>
        <dbReference type="SAM" id="MobiDB-lite"/>
    </source>
</evidence>
<dbReference type="HOGENOM" id="CLU_030845_4_0_1"/>
<dbReference type="Proteomes" id="UP000026960">
    <property type="component" value="Chromosome 3"/>
</dbReference>
<keyword evidence="4" id="KW-1185">Reference proteome</keyword>
<dbReference type="AlphaFoldDB" id="A0A0D3FMZ2"/>